<dbReference type="AlphaFoldDB" id="A0A806D5C5"/>
<keyword evidence="3" id="KW-1185">Reference proteome</keyword>
<feature type="chain" id="PRO_5032883270" description="Lipoprotein" evidence="1">
    <location>
        <begin position="21"/>
        <end position="148"/>
    </location>
</feature>
<gene>
    <name evidence="2" type="ordered locus">Mrub_0156</name>
</gene>
<keyword evidence="1" id="KW-0732">Signal</keyword>
<evidence type="ECO:0000313" key="2">
    <source>
        <dbReference type="EMBL" id="ADD26936.1"/>
    </source>
</evidence>
<dbReference type="PROSITE" id="PS51257">
    <property type="entry name" value="PROKAR_LIPOPROTEIN"/>
    <property type="match status" value="1"/>
</dbReference>
<dbReference type="Proteomes" id="UP000006655">
    <property type="component" value="Chromosome"/>
</dbReference>
<sequence length="148" mass="16496">MKFYRLFPLLAIALVGCQLSYYVSVTEVEYTSKGVCSGVELTTNNQKITGIGYLYRTEGRADSVRLTPGQPVRIPDPNPEPRRTSYILGFDGPVRNSAEVDLTWRCLPDKQPLGVQFTYYGGQSTIKGLRITENPASPHGFDIEVVDF</sequence>
<accession>A0A806D5C5</accession>
<dbReference type="EMBL" id="CP001743">
    <property type="protein sequence ID" value="ADD26936.1"/>
    <property type="molecule type" value="Genomic_DNA"/>
</dbReference>
<proteinExistence type="predicted"/>
<protein>
    <recommendedName>
        <fullName evidence="4">Lipoprotein</fullName>
    </recommendedName>
</protein>
<evidence type="ECO:0000256" key="1">
    <source>
        <dbReference type="SAM" id="SignalP"/>
    </source>
</evidence>
<evidence type="ECO:0000313" key="3">
    <source>
        <dbReference type="Proteomes" id="UP000006655"/>
    </source>
</evidence>
<dbReference type="RefSeq" id="WP_013012455.1">
    <property type="nucleotide sequence ID" value="NC_013946.1"/>
</dbReference>
<reference evidence="2 3" key="1">
    <citation type="journal article" date="2010" name="Stand. Genomic Sci.">
        <title>Complete genome sequence of Meiothermus ruber type strain (21).</title>
        <authorList>
            <person name="Tindall B.J."/>
            <person name="Sikorski J."/>
            <person name="Lucas S."/>
            <person name="Goltsman E."/>
            <person name="Copeland A."/>
            <person name="Glavina Del Rio T."/>
            <person name="Nolan M."/>
            <person name="Tice H."/>
            <person name="Cheng J.F."/>
            <person name="Han C."/>
            <person name="Pitluck S."/>
            <person name="Liolios K."/>
            <person name="Ivanova N."/>
            <person name="Mavromatis K."/>
            <person name="Ovchinnikova G."/>
            <person name="Pati A."/>
            <person name="Fahnrich R."/>
            <person name="Goodwin L."/>
            <person name="Chen A."/>
            <person name="Palaniappan K."/>
            <person name="Land M."/>
            <person name="Hauser L."/>
            <person name="Chang Y.J."/>
            <person name="Jeffries C.D."/>
            <person name="Rohde M."/>
            <person name="Goker M."/>
            <person name="Woyke T."/>
            <person name="Bristow J."/>
            <person name="Eisen J.A."/>
            <person name="Markowitz V."/>
            <person name="Hugenholtz P."/>
            <person name="Kyrpides N.C."/>
            <person name="Klenk H.P."/>
            <person name="Lapidus A."/>
        </authorList>
    </citation>
    <scope>NUCLEOTIDE SEQUENCE [LARGE SCALE GENOMIC DNA]</scope>
    <source>
        <strain evidence="3">ATCC 35948 / DSM 1279 / VKM B-1258 / 21</strain>
    </source>
</reference>
<dbReference type="KEGG" id="mrb:Mrub_0156"/>
<feature type="signal peptide" evidence="1">
    <location>
        <begin position="1"/>
        <end position="20"/>
    </location>
</feature>
<name>A0A806D5C5_MEIRD</name>
<evidence type="ECO:0008006" key="4">
    <source>
        <dbReference type="Google" id="ProtNLM"/>
    </source>
</evidence>
<organism evidence="2 3">
    <name type="scientific">Meiothermus ruber (strain ATCC 35948 / DSM 1279 / VKM B-1258 / 21)</name>
    <name type="common">Thermus ruber</name>
    <dbReference type="NCBI Taxonomy" id="504728"/>
    <lineage>
        <taxon>Bacteria</taxon>
        <taxon>Thermotogati</taxon>
        <taxon>Deinococcota</taxon>
        <taxon>Deinococci</taxon>
        <taxon>Thermales</taxon>
        <taxon>Thermaceae</taxon>
        <taxon>Meiothermus</taxon>
    </lineage>
</organism>